<feature type="non-terminal residue" evidence="1">
    <location>
        <position position="31"/>
    </location>
</feature>
<accession>X1BZN8</accession>
<gene>
    <name evidence="1" type="ORF">S01H4_47583</name>
</gene>
<proteinExistence type="predicted"/>
<name>X1BZN8_9ZZZZ</name>
<dbReference type="AlphaFoldDB" id="X1BZN8"/>
<protein>
    <submittedName>
        <fullName evidence="1">Uncharacterized protein</fullName>
    </submittedName>
</protein>
<sequence>MGGQTGLQSIAIYGGVSMEQQTRQLVKGVEI</sequence>
<reference evidence="1" key="1">
    <citation type="journal article" date="2014" name="Front. Microbiol.">
        <title>High frequency of phylogenetically diverse reductive dehalogenase-homologous genes in deep subseafloor sedimentary metagenomes.</title>
        <authorList>
            <person name="Kawai M."/>
            <person name="Futagami T."/>
            <person name="Toyoda A."/>
            <person name="Takaki Y."/>
            <person name="Nishi S."/>
            <person name="Hori S."/>
            <person name="Arai W."/>
            <person name="Tsubouchi T."/>
            <person name="Morono Y."/>
            <person name="Uchiyama I."/>
            <person name="Ito T."/>
            <person name="Fujiyama A."/>
            <person name="Inagaki F."/>
            <person name="Takami H."/>
        </authorList>
    </citation>
    <scope>NUCLEOTIDE SEQUENCE</scope>
    <source>
        <strain evidence="1">Expedition CK06-06</strain>
    </source>
</reference>
<evidence type="ECO:0000313" key="1">
    <source>
        <dbReference type="EMBL" id="GAH00447.1"/>
    </source>
</evidence>
<dbReference type="EMBL" id="BART01026735">
    <property type="protein sequence ID" value="GAH00447.1"/>
    <property type="molecule type" value="Genomic_DNA"/>
</dbReference>
<organism evidence="1">
    <name type="scientific">marine sediment metagenome</name>
    <dbReference type="NCBI Taxonomy" id="412755"/>
    <lineage>
        <taxon>unclassified sequences</taxon>
        <taxon>metagenomes</taxon>
        <taxon>ecological metagenomes</taxon>
    </lineage>
</organism>
<comment type="caution">
    <text evidence="1">The sequence shown here is derived from an EMBL/GenBank/DDBJ whole genome shotgun (WGS) entry which is preliminary data.</text>
</comment>